<comment type="caution">
    <text evidence="11">The sequence shown here is derived from an EMBL/GenBank/DDBJ whole genome shotgun (WGS) entry which is preliminary data.</text>
</comment>
<evidence type="ECO:0000256" key="2">
    <source>
        <dbReference type="ARBA" id="ARBA00007970"/>
    </source>
</evidence>
<keyword evidence="6 9" id="KW-0808">Transferase</keyword>
<keyword evidence="7 9" id="KW-0663">Pyridoxal phosphate</keyword>
<comment type="cofactor">
    <cofactor evidence="1 9">
        <name>pyridoxal 5'-phosphate</name>
        <dbReference type="ChEBI" id="CHEBI:597326"/>
    </cofactor>
</comment>
<dbReference type="Proteomes" id="UP001332931">
    <property type="component" value="Unassembled WGS sequence"/>
</dbReference>
<dbReference type="SUPFAM" id="SSF53383">
    <property type="entry name" value="PLP-dependent transferases"/>
    <property type="match status" value="1"/>
</dbReference>
<dbReference type="Gene3D" id="3.40.640.10">
    <property type="entry name" value="Type I PLP-dependent aspartate aminotransferase-like (Major domain)"/>
    <property type="match status" value="1"/>
</dbReference>
<comment type="catalytic activity">
    <reaction evidence="9">
        <text>L-histidinol phosphate + 2-oxoglutarate = 3-(imidazol-4-yl)-2-oxopropyl phosphate + L-glutamate</text>
        <dbReference type="Rhea" id="RHEA:23744"/>
        <dbReference type="ChEBI" id="CHEBI:16810"/>
        <dbReference type="ChEBI" id="CHEBI:29985"/>
        <dbReference type="ChEBI" id="CHEBI:57766"/>
        <dbReference type="ChEBI" id="CHEBI:57980"/>
        <dbReference type="EC" id="2.6.1.9"/>
    </reaction>
</comment>
<dbReference type="GO" id="GO:0004400">
    <property type="term" value="F:histidinol-phosphate transaminase activity"/>
    <property type="evidence" value="ECO:0007669"/>
    <property type="project" value="UniProtKB-EC"/>
</dbReference>
<keyword evidence="12" id="KW-1185">Reference proteome</keyword>
<keyword evidence="4 9" id="KW-0032">Aminotransferase</keyword>
<dbReference type="InterPro" id="IPR015424">
    <property type="entry name" value="PyrdxlP-dep_Trfase"/>
</dbReference>
<name>A0ABU7RAI5_9ACTN</name>
<evidence type="ECO:0000256" key="6">
    <source>
        <dbReference type="ARBA" id="ARBA00022679"/>
    </source>
</evidence>
<evidence type="ECO:0000313" key="11">
    <source>
        <dbReference type="EMBL" id="MEE6147608.1"/>
    </source>
</evidence>
<evidence type="ECO:0000256" key="1">
    <source>
        <dbReference type="ARBA" id="ARBA00001933"/>
    </source>
</evidence>
<keyword evidence="8 9" id="KW-0368">Histidine biosynthesis</keyword>
<dbReference type="EMBL" id="JAZGJQ010000006">
    <property type="protein sequence ID" value="MEE6147608.1"/>
    <property type="molecule type" value="Genomic_DNA"/>
</dbReference>
<sequence>MAISISAPVRALMRPSAAALEPYDPGFSPVEVNLSANENTYGMPPEVRERVQAALAEVCVNRYPAPLADGVRERVARWHGVRPESVCVGNGGDELIFNLFLAFGGRGHVLVNCPPTFSVYRLYAELVETEVVDVPRDAETLLPDVDALVEAARTASIVVICSPNNPTGDVMAPGDVARVCEACPGIVLADEAYGEFAPAGASAEPLLATHPNLVVLHTLSKAFAFAGGRLGYVLADPSVVGALAAVRQPYTVDSLVQAAACTILDDRDAFAPTIAKIVSERERLSAALSALSGQGVRVWPSSSNFLCVRVPRAHEVWLALRDECSILVRDFSSTPGLEGCLRVTVGTPEENDRVASQLARLTKEVRNG</sequence>
<keyword evidence="5 9" id="KW-0028">Amino-acid biosynthesis</keyword>
<evidence type="ECO:0000256" key="7">
    <source>
        <dbReference type="ARBA" id="ARBA00022898"/>
    </source>
</evidence>
<dbReference type="Pfam" id="PF00155">
    <property type="entry name" value="Aminotran_1_2"/>
    <property type="match status" value="1"/>
</dbReference>
<comment type="pathway">
    <text evidence="9">Amino-acid biosynthesis; L-histidine biosynthesis; L-histidine from 5-phospho-alpha-D-ribose 1-diphosphate: step 7/9.</text>
</comment>
<dbReference type="RefSeq" id="WP_330958377.1">
    <property type="nucleotide sequence ID" value="NZ_JAZGJQ010000006.1"/>
</dbReference>
<dbReference type="NCBIfam" id="TIGR01141">
    <property type="entry name" value="hisC"/>
    <property type="match status" value="1"/>
</dbReference>
<dbReference type="InterPro" id="IPR015422">
    <property type="entry name" value="PyrdxlP-dep_Trfase_small"/>
</dbReference>
<evidence type="ECO:0000313" key="12">
    <source>
        <dbReference type="Proteomes" id="UP001332931"/>
    </source>
</evidence>
<evidence type="ECO:0000256" key="5">
    <source>
        <dbReference type="ARBA" id="ARBA00022605"/>
    </source>
</evidence>
<evidence type="ECO:0000256" key="9">
    <source>
        <dbReference type="HAMAP-Rule" id="MF_01023"/>
    </source>
</evidence>
<comment type="subunit">
    <text evidence="3 9">Homodimer.</text>
</comment>
<dbReference type="CDD" id="cd00609">
    <property type="entry name" value="AAT_like"/>
    <property type="match status" value="1"/>
</dbReference>
<dbReference type="HAMAP" id="MF_01023">
    <property type="entry name" value="HisC_aminotrans_2"/>
    <property type="match status" value="1"/>
</dbReference>
<dbReference type="Gene3D" id="3.90.1150.10">
    <property type="entry name" value="Aspartate Aminotransferase, domain 1"/>
    <property type="match status" value="1"/>
</dbReference>
<feature type="domain" description="Aminotransferase class I/classII large" evidence="10">
    <location>
        <begin position="32"/>
        <end position="357"/>
    </location>
</feature>
<dbReference type="EC" id="2.6.1.9" evidence="9"/>
<evidence type="ECO:0000256" key="3">
    <source>
        <dbReference type="ARBA" id="ARBA00011738"/>
    </source>
</evidence>
<gene>
    <name evidence="9 11" type="primary">hisC</name>
    <name evidence="11" type="ORF">VXJ25_06405</name>
</gene>
<protein>
    <recommendedName>
        <fullName evidence="9">Histidinol-phosphate aminotransferase</fullName>
        <ecNumber evidence="9">2.6.1.9</ecNumber>
    </recommendedName>
    <alternativeName>
        <fullName evidence="9">Imidazole acetol-phosphate transaminase</fullName>
    </alternativeName>
</protein>
<accession>A0ABU7RAI5</accession>
<dbReference type="PROSITE" id="PS00599">
    <property type="entry name" value="AA_TRANSFER_CLASS_2"/>
    <property type="match status" value="1"/>
</dbReference>
<comment type="similarity">
    <text evidence="2 9">Belongs to the class-II pyridoxal-phosphate-dependent aminotransferase family. Histidinol-phosphate aminotransferase subfamily.</text>
</comment>
<feature type="modified residue" description="N6-(pyridoxal phosphate)lysine" evidence="9">
    <location>
        <position position="221"/>
    </location>
</feature>
<evidence type="ECO:0000256" key="8">
    <source>
        <dbReference type="ARBA" id="ARBA00023102"/>
    </source>
</evidence>
<dbReference type="InterPro" id="IPR005861">
    <property type="entry name" value="HisP_aminotrans"/>
</dbReference>
<evidence type="ECO:0000259" key="10">
    <source>
        <dbReference type="Pfam" id="PF00155"/>
    </source>
</evidence>
<dbReference type="PANTHER" id="PTHR42885:SF2">
    <property type="entry name" value="HISTIDINOL-PHOSPHATE AMINOTRANSFERASE"/>
    <property type="match status" value="1"/>
</dbReference>
<dbReference type="InterPro" id="IPR001917">
    <property type="entry name" value="Aminotrans_II_pyridoxalP_BS"/>
</dbReference>
<dbReference type="InterPro" id="IPR004839">
    <property type="entry name" value="Aminotransferase_I/II_large"/>
</dbReference>
<organism evidence="11 12">
    <name type="scientific">Olsenella absiana</name>
    <dbReference type="NCBI Taxonomy" id="3115222"/>
    <lineage>
        <taxon>Bacteria</taxon>
        <taxon>Bacillati</taxon>
        <taxon>Actinomycetota</taxon>
        <taxon>Coriobacteriia</taxon>
        <taxon>Coriobacteriales</taxon>
        <taxon>Atopobiaceae</taxon>
        <taxon>Olsenella</taxon>
    </lineage>
</organism>
<proteinExistence type="inferred from homology"/>
<dbReference type="PANTHER" id="PTHR42885">
    <property type="entry name" value="HISTIDINOL-PHOSPHATE AMINOTRANSFERASE-RELATED"/>
    <property type="match status" value="1"/>
</dbReference>
<reference evidence="11 12" key="1">
    <citation type="submission" date="2024-01" db="EMBL/GenBank/DDBJ databases">
        <title>Description of Olsenella sp. nov., isolated from pig feces.</title>
        <authorList>
            <person name="Chang Y.-H."/>
        </authorList>
    </citation>
    <scope>NUCLEOTIDE SEQUENCE [LARGE SCALE GENOMIC DNA]</scope>
    <source>
        <strain evidence="11 12">YH-ols2223</strain>
    </source>
</reference>
<dbReference type="InterPro" id="IPR015421">
    <property type="entry name" value="PyrdxlP-dep_Trfase_major"/>
</dbReference>
<evidence type="ECO:0000256" key="4">
    <source>
        <dbReference type="ARBA" id="ARBA00022576"/>
    </source>
</evidence>